<feature type="binding site" evidence="5">
    <location>
        <position position="33"/>
    </location>
    <ligand>
        <name>NAD(+)</name>
        <dbReference type="ChEBI" id="CHEBI:57540"/>
    </ligand>
</feature>
<protein>
    <recommendedName>
        <fullName evidence="11">Malate dehydrogenase</fullName>
    </recommendedName>
</protein>
<feature type="domain" description="Lactate/malate dehydrogenase N-terminal" evidence="7">
    <location>
        <begin position="1"/>
        <end position="140"/>
    </location>
</feature>
<evidence type="ECO:0000256" key="3">
    <source>
        <dbReference type="ARBA" id="ARBA00023027"/>
    </source>
</evidence>
<sequence>MKVGITGAAGLVGSTTAFYLAVQDLVEEIVLIDINEKLLLAHTWDMEQAVMDVSHTRITSGGLEALAGCGLVIHCASVNESNAKSRDECLDQNCAILRSIAQAVAAWCPQAILITAANPVDVLNYVFYRETGFPRERVIGFSRNDTLRLRWAISKREGIPMESVDAISIGEHGFATVPLFSRILVDGRPHPYDSAAQEEIRGAIVNYYTNYQNLRTGRSSGWTTAVSLVQVCRKILLDDPAPVPCSVVLQGEYQLEGLSLGVPVRLGSGGLREILEVPMDAGERAGFLAAAQKTKDHIRHLLGE</sequence>
<keyword evidence="3 5" id="KW-0520">NAD</keyword>
<reference evidence="9" key="1">
    <citation type="journal article" date="2021" name="PeerJ">
        <title>Extensive microbial diversity within the chicken gut microbiome revealed by metagenomics and culture.</title>
        <authorList>
            <person name="Gilroy R."/>
            <person name="Ravi A."/>
            <person name="Getino M."/>
            <person name="Pursley I."/>
            <person name="Horton D.L."/>
            <person name="Alikhan N.F."/>
            <person name="Baker D."/>
            <person name="Gharbi K."/>
            <person name="Hall N."/>
            <person name="Watson M."/>
            <person name="Adriaenssens E.M."/>
            <person name="Foster-Nyarko E."/>
            <person name="Jarju S."/>
            <person name="Secka A."/>
            <person name="Antonio M."/>
            <person name="Oren A."/>
            <person name="Chaudhuri R.R."/>
            <person name="La Ragione R."/>
            <person name="Hildebrand F."/>
            <person name="Pallen M.J."/>
        </authorList>
    </citation>
    <scope>NUCLEOTIDE SEQUENCE</scope>
    <source>
        <strain evidence="9">CHK188-5543</strain>
    </source>
</reference>
<evidence type="ECO:0000256" key="5">
    <source>
        <dbReference type="PIRSR" id="PIRSR000102-3"/>
    </source>
</evidence>
<dbReference type="Gene3D" id="3.40.50.720">
    <property type="entry name" value="NAD(P)-binding Rossmann-like Domain"/>
    <property type="match status" value="1"/>
</dbReference>
<name>A0A9D1WQ13_9FIRM</name>
<evidence type="ECO:0000313" key="10">
    <source>
        <dbReference type="Proteomes" id="UP000886800"/>
    </source>
</evidence>
<dbReference type="PANTHER" id="PTHR43128:SF16">
    <property type="entry name" value="L-LACTATE DEHYDROGENASE"/>
    <property type="match status" value="1"/>
</dbReference>
<dbReference type="InterPro" id="IPR022383">
    <property type="entry name" value="Lactate/malate_DH_C"/>
</dbReference>
<dbReference type="InterPro" id="IPR036291">
    <property type="entry name" value="NAD(P)-bd_dom_sf"/>
</dbReference>
<dbReference type="Proteomes" id="UP000886800">
    <property type="component" value="Unassembled WGS sequence"/>
</dbReference>
<dbReference type="Pfam" id="PF00056">
    <property type="entry name" value="Ldh_1_N"/>
    <property type="match status" value="1"/>
</dbReference>
<reference evidence="9" key="2">
    <citation type="submission" date="2021-04" db="EMBL/GenBank/DDBJ databases">
        <authorList>
            <person name="Gilroy R."/>
        </authorList>
    </citation>
    <scope>NUCLEOTIDE SEQUENCE</scope>
    <source>
        <strain evidence="9">CHK188-5543</strain>
    </source>
</reference>
<dbReference type="EMBL" id="DXES01000021">
    <property type="protein sequence ID" value="HIX64801.1"/>
    <property type="molecule type" value="Genomic_DNA"/>
</dbReference>
<evidence type="ECO:0000256" key="1">
    <source>
        <dbReference type="ARBA" id="ARBA00006054"/>
    </source>
</evidence>
<evidence type="ECO:0000256" key="2">
    <source>
        <dbReference type="ARBA" id="ARBA00023002"/>
    </source>
</evidence>
<comment type="similarity">
    <text evidence="1">Belongs to the LDH/MDH superfamily. LDH family.</text>
</comment>
<evidence type="ECO:0000259" key="8">
    <source>
        <dbReference type="Pfam" id="PF02866"/>
    </source>
</evidence>
<dbReference type="Pfam" id="PF02866">
    <property type="entry name" value="Ldh_1_C"/>
    <property type="match status" value="1"/>
</dbReference>
<dbReference type="InterPro" id="IPR015955">
    <property type="entry name" value="Lactate_DH/Glyco_Ohase_4_C"/>
</dbReference>
<evidence type="ECO:0000259" key="7">
    <source>
        <dbReference type="Pfam" id="PF00056"/>
    </source>
</evidence>
<comment type="caution">
    <text evidence="9">The sequence shown here is derived from an EMBL/GenBank/DDBJ whole genome shotgun (WGS) entry which is preliminary data.</text>
</comment>
<feature type="binding site" evidence="5">
    <location>
        <position position="93"/>
    </location>
    <ligand>
        <name>NAD(+)</name>
        <dbReference type="ChEBI" id="CHEBI:57540"/>
    </ligand>
</feature>
<dbReference type="AlphaFoldDB" id="A0A9D1WQ13"/>
<keyword evidence="2 6" id="KW-0560">Oxidoreductase</keyword>
<feature type="active site" description="Proton acceptor" evidence="4">
    <location>
        <position position="172"/>
    </location>
</feature>
<evidence type="ECO:0008006" key="11">
    <source>
        <dbReference type="Google" id="ProtNLM"/>
    </source>
</evidence>
<feature type="binding site" evidence="5">
    <location>
        <begin position="7"/>
        <end position="13"/>
    </location>
    <ligand>
        <name>NAD(+)</name>
        <dbReference type="ChEBI" id="CHEBI:57540"/>
    </ligand>
</feature>
<dbReference type="GO" id="GO:0004459">
    <property type="term" value="F:L-lactate dehydrogenase (NAD+) activity"/>
    <property type="evidence" value="ECO:0007669"/>
    <property type="project" value="TreeGrafter"/>
</dbReference>
<evidence type="ECO:0000313" key="9">
    <source>
        <dbReference type="EMBL" id="HIX64801.1"/>
    </source>
</evidence>
<dbReference type="GO" id="GO:0006089">
    <property type="term" value="P:lactate metabolic process"/>
    <property type="evidence" value="ECO:0007669"/>
    <property type="project" value="TreeGrafter"/>
</dbReference>
<proteinExistence type="inferred from homology"/>
<dbReference type="Gene3D" id="3.90.110.10">
    <property type="entry name" value="Lactate dehydrogenase/glycoside hydrolase, family 4, C-terminal"/>
    <property type="match status" value="1"/>
</dbReference>
<evidence type="ECO:0000256" key="4">
    <source>
        <dbReference type="PIRSR" id="PIRSR000102-1"/>
    </source>
</evidence>
<evidence type="ECO:0000256" key="6">
    <source>
        <dbReference type="RuleBase" id="RU003369"/>
    </source>
</evidence>
<accession>A0A9D1WQ13</accession>
<dbReference type="SUPFAM" id="SSF56327">
    <property type="entry name" value="LDH C-terminal domain-like"/>
    <property type="match status" value="1"/>
</dbReference>
<dbReference type="PANTHER" id="PTHR43128">
    <property type="entry name" value="L-2-HYDROXYCARBOXYLATE DEHYDROGENASE (NAD(P)(+))"/>
    <property type="match status" value="1"/>
</dbReference>
<feature type="domain" description="Lactate/malate dehydrogenase C-terminal" evidence="8">
    <location>
        <begin position="145"/>
        <end position="299"/>
    </location>
</feature>
<gene>
    <name evidence="9" type="ORF">H9736_00980</name>
</gene>
<dbReference type="PRINTS" id="PR00086">
    <property type="entry name" value="LLDHDRGNASE"/>
</dbReference>
<dbReference type="PIRSF" id="PIRSF000102">
    <property type="entry name" value="Lac_mal_DH"/>
    <property type="match status" value="1"/>
</dbReference>
<organism evidence="9 10">
    <name type="scientific">Candidatus Anaerotruncus excrementipullorum</name>
    <dbReference type="NCBI Taxonomy" id="2838465"/>
    <lineage>
        <taxon>Bacteria</taxon>
        <taxon>Bacillati</taxon>
        <taxon>Bacillota</taxon>
        <taxon>Clostridia</taxon>
        <taxon>Eubacteriales</taxon>
        <taxon>Oscillospiraceae</taxon>
        <taxon>Anaerotruncus</taxon>
    </lineage>
</organism>
<dbReference type="InterPro" id="IPR001236">
    <property type="entry name" value="Lactate/malate_DH_N"/>
</dbReference>
<dbReference type="InterPro" id="IPR001557">
    <property type="entry name" value="L-lactate/malate_DH"/>
</dbReference>
<dbReference type="SUPFAM" id="SSF51735">
    <property type="entry name" value="NAD(P)-binding Rossmann-fold domains"/>
    <property type="match status" value="1"/>
</dbReference>